<dbReference type="Proteomes" id="UP001627154">
    <property type="component" value="Unassembled WGS sequence"/>
</dbReference>
<name>A0ABD2XB94_9HYME</name>
<comment type="caution">
    <text evidence="1">The sequence shown here is derived from an EMBL/GenBank/DDBJ whole genome shotgun (WGS) entry which is preliminary data.</text>
</comment>
<keyword evidence="2" id="KW-1185">Reference proteome</keyword>
<evidence type="ECO:0000313" key="1">
    <source>
        <dbReference type="EMBL" id="KAL3402214.1"/>
    </source>
</evidence>
<gene>
    <name evidence="1" type="ORF">TKK_004750</name>
</gene>
<dbReference type="EMBL" id="JBJJXI010000037">
    <property type="protein sequence ID" value="KAL3402214.1"/>
    <property type="molecule type" value="Genomic_DNA"/>
</dbReference>
<reference evidence="1 2" key="1">
    <citation type="journal article" date="2024" name="bioRxiv">
        <title>A reference genome for Trichogramma kaykai: A tiny desert-dwelling parasitoid wasp with competing sex-ratio distorters.</title>
        <authorList>
            <person name="Culotta J."/>
            <person name="Lindsey A.R."/>
        </authorList>
    </citation>
    <scope>NUCLEOTIDE SEQUENCE [LARGE SCALE GENOMIC DNA]</scope>
    <source>
        <strain evidence="1 2">KSX58</strain>
    </source>
</reference>
<accession>A0ABD2XB94</accession>
<protein>
    <submittedName>
        <fullName evidence="1">Uncharacterized protein</fullName>
    </submittedName>
</protein>
<dbReference type="AlphaFoldDB" id="A0ABD2XB94"/>
<organism evidence="1 2">
    <name type="scientific">Trichogramma kaykai</name>
    <dbReference type="NCBI Taxonomy" id="54128"/>
    <lineage>
        <taxon>Eukaryota</taxon>
        <taxon>Metazoa</taxon>
        <taxon>Ecdysozoa</taxon>
        <taxon>Arthropoda</taxon>
        <taxon>Hexapoda</taxon>
        <taxon>Insecta</taxon>
        <taxon>Pterygota</taxon>
        <taxon>Neoptera</taxon>
        <taxon>Endopterygota</taxon>
        <taxon>Hymenoptera</taxon>
        <taxon>Apocrita</taxon>
        <taxon>Proctotrupomorpha</taxon>
        <taxon>Chalcidoidea</taxon>
        <taxon>Trichogrammatidae</taxon>
        <taxon>Trichogramma</taxon>
    </lineage>
</organism>
<sequence>MGLRTNRTNITTSYLLNESCHFCTFTLQFLVHCGLTFPTRLRSRLEARERLNTCNATQLISFGPTCVQTPAGAESFYSTQRWRDNNMLMNLVLTKSTNMCYEHNFSLDAADSYRWRSPD</sequence>
<proteinExistence type="predicted"/>
<evidence type="ECO:0000313" key="2">
    <source>
        <dbReference type="Proteomes" id="UP001627154"/>
    </source>
</evidence>